<keyword evidence="2" id="KW-1185">Reference proteome</keyword>
<sequence length="199" mass="22078">MHKPYSESSDQNREPILAVLIRLFAAPGRVLEIGSGTGQHAVYFSSDLPHLIWQPSDVAENLSGIRAWREEEGGENLLEPLELDVRTQPWPVRAAAFDYVYSANTAHIMSWAAVQAFVAGVGRTLVPGGRFALYGPFNYGGRYTSDSNARFDAWLKARDPQSGVRDFEAVQALTSEVGLRLLQDIAMPANNRVLCWERS</sequence>
<dbReference type="SUPFAM" id="SSF53335">
    <property type="entry name" value="S-adenosyl-L-methionine-dependent methyltransferases"/>
    <property type="match status" value="1"/>
</dbReference>
<name>A0A1A6C1K7_9GAMM</name>
<reference evidence="1 2" key="1">
    <citation type="journal article" date="2014" name="Genome Announc.">
        <title>Draft Genome Sequence of the Iron-Oxidizing, Acidophilic, and Halotolerant 'Thiobacillus prosperus' Type Strain DSM 5130.</title>
        <authorList>
            <person name="Ossandon F.J."/>
            <person name="Cardenas J.P."/>
            <person name="Corbett M."/>
            <person name="Quatrini R."/>
            <person name="Holmes D.S."/>
            <person name="Watkin E."/>
        </authorList>
    </citation>
    <scope>NUCLEOTIDE SEQUENCE [LARGE SCALE GENOMIC DNA]</scope>
    <source>
        <strain evidence="1 2">DSM 5130</strain>
    </source>
</reference>
<dbReference type="GO" id="GO:0032259">
    <property type="term" value="P:methylation"/>
    <property type="evidence" value="ECO:0007669"/>
    <property type="project" value="UniProtKB-KW"/>
</dbReference>
<evidence type="ECO:0000313" key="2">
    <source>
        <dbReference type="Proteomes" id="UP000029273"/>
    </source>
</evidence>
<keyword evidence="1" id="KW-0489">Methyltransferase</keyword>
<dbReference type="PANTHER" id="PTHR20974">
    <property type="entry name" value="UPF0585 PROTEIN CG18661"/>
    <property type="match status" value="1"/>
</dbReference>
<dbReference type="InterPro" id="IPR029063">
    <property type="entry name" value="SAM-dependent_MTases_sf"/>
</dbReference>
<gene>
    <name evidence="1" type="ORF">Thpro_022697</name>
</gene>
<dbReference type="EMBL" id="JQSG02000006">
    <property type="protein sequence ID" value="OBS08447.1"/>
    <property type="molecule type" value="Genomic_DNA"/>
</dbReference>
<dbReference type="PANTHER" id="PTHR20974:SF0">
    <property type="entry name" value="UPF0585 PROTEIN CG18661"/>
    <property type="match status" value="1"/>
</dbReference>
<dbReference type="GO" id="GO:0008168">
    <property type="term" value="F:methyltransferase activity"/>
    <property type="evidence" value="ECO:0007669"/>
    <property type="project" value="UniProtKB-KW"/>
</dbReference>
<comment type="caution">
    <text evidence="1">The sequence shown here is derived from an EMBL/GenBank/DDBJ whole genome shotgun (WGS) entry which is preliminary data.</text>
</comment>
<accession>A0A1A6C1K7</accession>
<dbReference type="AlphaFoldDB" id="A0A1A6C1K7"/>
<dbReference type="Proteomes" id="UP000029273">
    <property type="component" value="Unassembled WGS sequence"/>
</dbReference>
<dbReference type="Pfam" id="PF06080">
    <property type="entry name" value="DUF938"/>
    <property type="match status" value="1"/>
</dbReference>
<protein>
    <submittedName>
        <fullName evidence="1">Methylase</fullName>
    </submittedName>
</protein>
<organism evidence="1 2">
    <name type="scientific">Acidihalobacter prosperus</name>
    <dbReference type="NCBI Taxonomy" id="160660"/>
    <lineage>
        <taxon>Bacteria</taxon>
        <taxon>Pseudomonadati</taxon>
        <taxon>Pseudomonadota</taxon>
        <taxon>Gammaproteobacteria</taxon>
        <taxon>Chromatiales</taxon>
        <taxon>Ectothiorhodospiraceae</taxon>
        <taxon>Acidihalobacter</taxon>
    </lineage>
</organism>
<proteinExistence type="predicted"/>
<evidence type="ECO:0000313" key="1">
    <source>
        <dbReference type="EMBL" id="OBS08447.1"/>
    </source>
</evidence>
<dbReference type="InterPro" id="IPR010342">
    <property type="entry name" value="DUF938"/>
</dbReference>
<dbReference type="Gene3D" id="3.40.50.150">
    <property type="entry name" value="Vaccinia Virus protein VP39"/>
    <property type="match status" value="1"/>
</dbReference>
<keyword evidence="1" id="KW-0808">Transferase</keyword>